<dbReference type="SUPFAM" id="SSF52058">
    <property type="entry name" value="L domain-like"/>
    <property type="match status" value="2"/>
</dbReference>
<dbReference type="FunFam" id="3.30.200.20:FF:000432">
    <property type="entry name" value="LRR receptor-like serine/threonine-protein kinase EFR"/>
    <property type="match status" value="1"/>
</dbReference>
<evidence type="ECO:0000313" key="29">
    <source>
        <dbReference type="Proteomes" id="UP000000768"/>
    </source>
</evidence>
<dbReference type="EC" id="2.7.11.1" evidence="4"/>
<dbReference type="InterPro" id="IPR003591">
    <property type="entry name" value="Leu-rich_rpt_typical-subtyp"/>
</dbReference>
<dbReference type="Gramene" id="KXG20624">
    <property type="protein sequence ID" value="KXG20624"/>
    <property type="gene ID" value="SORBI_3010G228800"/>
</dbReference>
<comment type="catalytic activity">
    <reaction evidence="20">
        <text>L-threonyl-[protein] + ATP = O-phospho-L-threonyl-[protein] + ADP + H(+)</text>
        <dbReference type="Rhea" id="RHEA:46608"/>
        <dbReference type="Rhea" id="RHEA-COMP:11060"/>
        <dbReference type="Rhea" id="RHEA-COMP:11605"/>
        <dbReference type="ChEBI" id="CHEBI:15378"/>
        <dbReference type="ChEBI" id="CHEBI:30013"/>
        <dbReference type="ChEBI" id="CHEBI:30616"/>
        <dbReference type="ChEBI" id="CHEBI:61977"/>
        <dbReference type="ChEBI" id="CHEBI:456216"/>
        <dbReference type="EC" id="2.7.11.1"/>
    </reaction>
</comment>
<evidence type="ECO:0000256" key="23">
    <source>
        <dbReference type="ARBA" id="ARBA00056628"/>
    </source>
</evidence>
<protein>
    <recommendedName>
        <fullName evidence="24">Receptor kinase-like protein Xa21</fullName>
        <ecNumber evidence="4">2.7.11.1</ecNumber>
    </recommendedName>
</protein>
<evidence type="ECO:0000256" key="22">
    <source>
        <dbReference type="ARBA" id="ARBA00054320"/>
    </source>
</evidence>
<dbReference type="SMART" id="SM00220">
    <property type="entry name" value="S_TKc"/>
    <property type="match status" value="1"/>
</dbReference>
<comment type="function">
    <text evidence="23">The processed protein kinase Xa21 chain released by protein cleavage after X.oryzae pv. oryzae protein Ax21 detection translocates into the nucleus where it can bind and regulate WRKY62, a transcription factor. Confers resistance to the bacterial pathogen X.oryzae pv. oryzae (Xoo).</text>
</comment>
<dbReference type="FunCoup" id="A0A194YKW5">
    <property type="interactions" value="326"/>
</dbReference>
<dbReference type="GO" id="GO:0005789">
    <property type="term" value="C:endoplasmic reticulum membrane"/>
    <property type="evidence" value="ECO:0007669"/>
    <property type="project" value="UniProtKB-SubCell"/>
</dbReference>
<dbReference type="PROSITE" id="PS00107">
    <property type="entry name" value="PROTEIN_KINASE_ATP"/>
    <property type="match status" value="1"/>
</dbReference>
<evidence type="ECO:0000256" key="24">
    <source>
        <dbReference type="ARBA" id="ARBA00072040"/>
    </source>
</evidence>
<dbReference type="InterPro" id="IPR051809">
    <property type="entry name" value="Plant_receptor-like_S/T_kinase"/>
</dbReference>
<dbReference type="FunFam" id="1.10.510.10:FF:000358">
    <property type="entry name" value="Putative leucine-rich repeat receptor-like serine/threonine-protein kinase"/>
    <property type="match status" value="1"/>
</dbReference>
<keyword evidence="29" id="KW-1185">Reference proteome</keyword>
<keyword evidence="14" id="KW-0418">Kinase</keyword>
<dbReference type="InterPro" id="IPR013210">
    <property type="entry name" value="LRR_N_plant-typ"/>
</dbReference>
<comment type="subcellular location">
    <subcellularLocation>
        <location evidence="1">Cell membrane</location>
        <topology evidence="1">Single-pass membrane protein</topology>
    </subcellularLocation>
    <subcellularLocation>
        <location evidence="2">Endoplasmic reticulum membrane</location>
        <topology evidence="2">Single-pass membrane protein</topology>
    </subcellularLocation>
</comment>
<dbReference type="AlphaFoldDB" id="A0A194YKW5"/>
<dbReference type="EMBL" id="CM000769">
    <property type="protein sequence ID" value="KXG20624.1"/>
    <property type="molecule type" value="Genomic_DNA"/>
</dbReference>
<dbReference type="Pfam" id="PF07714">
    <property type="entry name" value="PK_Tyr_Ser-Thr"/>
    <property type="match status" value="1"/>
</dbReference>
<dbReference type="PROSITE" id="PS00108">
    <property type="entry name" value="PROTEIN_KINASE_ST"/>
    <property type="match status" value="1"/>
</dbReference>
<dbReference type="PROSITE" id="PS50011">
    <property type="entry name" value="PROTEIN_KINASE_DOM"/>
    <property type="match status" value="1"/>
</dbReference>
<evidence type="ECO:0000256" key="13">
    <source>
        <dbReference type="ARBA" id="ARBA00022741"/>
    </source>
</evidence>
<evidence type="ECO:0000256" key="25">
    <source>
        <dbReference type="PROSITE-ProRule" id="PRU10141"/>
    </source>
</evidence>
<evidence type="ECO:0000256" key="15">
    <source>
        <dbReference type="ARBA" id="ARBA00022840"/>
    </source>
</evidence>
<evidence type="ECO:0000256" key="18">
    <source>
        <dbReference type="ARBA" id="ARBA00023170"/>
    </source>
</evidence>
<evidence type="ECO:0000256" key="6">
    <source>
        <dbReference type="ARBA" id="ARBA00022527"/>
    </source>
</evidence>
<dbReference type="InterPro" id="IPR001245">
    <property type="entry name" value="Ser-Thr/Tyr_kinase_cat_dom"/>
</dbReference>
<dbReference type="FunFam" id="3.80.10.10:FF:000095">
    <property type="entry name" value="LRR receptor-like serine/threonine-protein kinase GSO1"/>
    <property type="match status" value="2"/>
</dbReference>
<keyword evidence="8" id="KW-0433">Leucine-rich repeat</keyword>
<keyword evidence="16 26" id="KW-1133">Transmembrane helix</keyword>
<dbReference type="OMA" id="DADWSFM"/>
<evidence type="ECO:0000256" key="20">
    <source>
        <dbReference type="ARBA" id="ARBA00047899"/>
    </source>
</evidence>
<dbReference type="GO" id="GO:0005886">
    <property type="term" value="C:plasma membrane"/>
    <property type="evidence" value="ECO:0007669"/>
    <property type="project" value="UniProtKB-SubCell"/>
</dbReference>
<dbReference type="Proteomes" id="UP000000768">
    <property type="component" value="Chromosome 10"/>
</dbReference>
<keyword evidence="10 26" id="KW-0812">Transmembrane</keyword>
<dbReference type="InterPro" id="IPR011009">
    <property type="entry name" value="Kinase-like_dom_sf"/>
</dbReference>
<dbReference type="InterPro" id="IPR032675">
    <property type="entry name" value="LRR_dom_sf"/>
</dbReference>
<keyword evidence="6" id="KW-0723">Serine/threonine-protein kinase</keyword>
<proteinExistence type="inferred from homology"/>
<dbReference type="InterPro" id="IPR000719">
    <property type="entry name" value="Prot_kinase_dom"/>
</dbReference>
<evidence type="ECO:0000259" key="27">
    <source>
        <dbReference type="PROSITE" id="PS50011"/>
    </source>
</evidence>
<dbReference type="SMART" id="SM00369">
    <property type="entry name" value="LRR_TYP"/>
    <property type="match status" value="11"/>
</dbReference>
<evidence type="ECO:0000256" key="8">
    <source>
        <dbReference type="ARBA" id="ARBA00022614"/>
    </source>
</evidence>
<evidence type="ECO:0000256" key="3">
    <source>
        <dbReference type="ARBA" id="ARBA00008684"/>
    </source>
</evidence>
<dbReference type="FunFam" id="3.80.10.10:FF:000627">
    <property type="entry name" value="Probable leucine-rich repeat receptor-like protein kinase At2g33170"/>
    <property type="match status" value="1"/>
</dbReference>
<keyword evidence="18" id="KW-0675">Receptor</keyword>
<dbReference type="Gene3D" id="3.80.10.10">
    <property type="entry name" value="Ribonuclease Inhibitor"/>
    <property type="match status" value="5"/>
</dbReference>
<keyword evidence="13 25" id="KW-0547">Nucleotide-binding</keyword>
<keyword evidence="7" id="KW-0597">Phosphoprotein</keyword>
<dbReference type="Pfam" id="PF00560">
    <property type="entry name" value="LRR_1"/>
    <property type="match status" value="7"/>
</dbReference>
<dbReference type="PANTHER" id="PTHR27008">
    <property type="entry name" value="OS04G0122200 PROTEIN"/>
    <property type="match status" value="1"/>
</dbReference>
<evidence type="ECO:0000256" key="9">
    <source>
        <dbReference type="ARBA" id="ARBA00022679"/>
    </source>
</evidence>
<evidence type="ECO:0000256" key="26">
    <source>
        <dbReference type="SAM" id="Phobius"/>
    </source>
</evidence>
<keyword evidence="12" id="KW-0677">Repeat</keyword>
<evidence type="ECO:0000256" key="16">
    <source>
        <dbReference type="ARBA" id="ARBA00022989"/>
    </source>
</evidence>
<feature type="transmembrane region" description="Helical" evidence="26">
    <location>
        <begin position="722"/>
        <end position="744"/>
    </location>
</feature>
<dbReference type="SMART" id="SM00365">
    <property type="entry name" value="LRR_SD22"/>
    <property type="match status" value="8"/>
</dbReference>
<sequence length="1102" mass="119692">MSFKSHVSMDPSGALVQWGNMSVPMCQWPGVACSLNGSRLGRVVALNLTMLNLVGTITPALGNLTYLRVLDLSWNHFHGILPPELGNLRDLEYLILQINSIQGYIPPSLANCSHLVSILLDTNELQGEIPGEFISLHNLKYLYLNRNRLTGKIPSSIGSLVSLEELVLQYNNLTGEIPTQIGGIVNLTRLSLGVNQLTGTIPVSLGNLSALTILSLLENKLKGSIPPLQGLSSLGVLQLGRNKLEGTIPPWLGNLSSLGVLHLGGNKLEGTIPPWLGNLSSLVSIDLQGNSLVGQIPESLGNLELLTTLSLSSNKLSGSIPHSIRNLDSLTGLYLNYNELEGSMPQSMFNLSSLEILSIDYNNLTGVLPIDMYSKLSKLKTFIISVNQFHGMLPSSICNASRLQQIEISGTLISGTIPQCLGTHQMNLSIVVFAGSEFEATNDADWSFMSSLTNCTNMRQLSLPSNKLKFLDLGNNKITGTIPGGIGNLINLEALGMGQNILLGAIPSSLGKLKKLNFLSFTNNIFGNHISGPIPSSLKNCPLELLDLSHNNLFGSIPKELFFISTLSIYMNLSHNSLLGTLPSEVGNLKNLNEIDFSNNMISSEIPDSLSECQSLVYLSLSTNIIQGTIPVSLGTLRGLFRLDLSHNNLSGTIPETLARLSGISSLDLSFNKLQGIVPIDGVFQNATRVLITGNDDLCGGIPELKLPPCLNTTTKKSHHKVAIIVSICSGCVFLTLLFALSILHQKSHKATTIDLQRSILSEQYVRISFAELVTATNGFASENLIGAGSFGSVYKGKMTVNDQDAVVAVKVLNLMQRGASQSFVAECNTLRCARHRNLVKILTVCSSIDFQGRDFKALVFEFLPNGNLDQWVHQHTMKEDGEQKSLELIARLHIAIDVAASLDYLHQHKPAPIVHCDLKPSNVLLDCDMVAHVGDFGLARFLHQDKDESSGWESIRGSIGYAAPEYGLGNEVSTHGDVYSFGILLLEMLTGKRPTGNEFGEATELRNYVQMALPDRMSTIVDQQLLTEIEDDEPSTSNSSSIRGARNACIASILHVGIYCSDQTPTNRPSIGDALKELQAIRDKFQKHLRHEGVRHLCSNH</sequence>
<keyword evidence="19" id="KW-0325">Glycoprotein</keyword>
<dbReference type="InterPro" id="IPR055414">
    <property type="entry name" value="LRR_R13L4/SHOC2-like"/>
</dbReference>
<comment type="function">
    <text evidence="22">Receptor kinase that detects X.oryzae pv. oryzae protein Ax21 to promote innate immunity. Following X.oryzae pv. oryzae protein Ax21 detection, undergoes cleavage, releasing the processed protein kinase Xa21 chain.</text>
</comment>
<dbReference type="InterPro" id="IPR001611">
    <property type="entry name" value="Leu-rich_rpt"/>
</dbReference>
<keyword evidence="15 25" id="KW-0067">ATP-binding</keyword>
<dbReference type="GO" id="GO:0005524">
    <property type="term" value="F:ATP binding"/>
    <property type="evidence" value="ECO:0007669"/>
    <property type="project" value="UniProtKB-UniRule"/>
</dbReference>
<keyword evidence="9" id="KW-0808">Transferase</keyword>
<feature type="domain" description="Protein kinase" evidence="27">
    <location>
        <begin position="780"/>
        <end position="1082"/>
    </location>
</feature>
<evidence type="ECO:0000256" key="21">
    <source>
        <dbReference type="ARBA" id="ARBA00048679"/>
    </source>
</evidence>
<evidence type="ECO:0000256" key="5">
    <source>
        <dbReference type="ARBA" id="ARBA00022475"/>
    </source>
</evidence>
<evidence type="ECO:0000256" key="7">
    <source>
        <dbReference type="ARBA" id="ARBA00022553"/>
    </source>
</evidence>
<evidence type="ECO:0000313" key="28">
    <source>
        <dbReference type="EMBL" id="KXG20624.1"/>
    </source>
</evidence>
<dbReference type="GO" id="GO:0004674">
    <property type="term" value="F:protein serine/threonine kinase activity"/>
    <property type="evidence" value="ECO:0007669"/>
    <property type="project" value="UniProtKB-KW"/>
</dbReference>
<evidence type="ECO:0000256" key="12">
    <source>
        <dbReference type="ARBA" id="ARBA00022737"/>
    </source>
</evidence>
<dbReference type="SUPFAM" id="SSF56112">
    <property type="entry name" value="Protein kinase-like (PK-like)"/>
    <property type="match status" value="1"/>
</dbReference>
<keyword evidence="11" id="KW-0732">Signal</keyword>
<comment type="catalytic activity">
    <reaction evidence="21">
        <text>L-seryl-[protein] + ATP = O-phospho-L-seryl-[protein] + ADP + H(+)</text>
        <dbReference type="Rhea" id="RHEA:17989"/>
        <dbReference type="Rhea" id="RHEA-COMP:9863"/>
        <dbReference type="Rhea" id="RHEA-COMP:11604"/>
        <dbReference type="ChEBI" id="CHEBI:15378"/>
        <dbReference type="ChEBI" id="CHEBI:29999"/>
        <dbReference type="ChEBI" id="CHEBI:30616"/>
        <dbReference type="ChEBI" id="CHEBI:83421"/>
        <dbReference type="ChEBI" id="CHEBI:456216"/>
        <dbReference type="EC" id="2.7.11.1"/>
    </reaction>
</comment>
<evidence type="ECO:0000256" key="11">
    <source>
        <dbReference type="ARBA" id="ARBA00022729"/>
    </source>
</evidence>
<dbReference type="InterPro" id="IPR008271">
    <property type="entry name" value="Ser/Thr_kinase_AS"/>
</dbReference>
<evidence type="ECO:0000256" key="1">
    <source>
        <dbReference type="ARBA" id="ARBA00004162"/>
    </source>
</evidence>
<evidence type="ECO:0000256" key="4">
    <source>
        <dbReference type="ARBA" id="ARBA00012513"/>
    </source>
</evidence>
<dbReference type="InParanoid" id="A0A194YKW5"/>
<evidence type="ECO:0000256" key="17">
    <source>
        <dbReference type="ARBA" id="ARBA00023136"/>
    </source>
</evidence>
<dbReference type="SUPFAM" id="SSF52047">
    <property type="entry name" value="RNI-like"/>
    <property type="match status" value="1"/>
</dbReference>
<gene>
    <name evidence="28" type="ORF">SORBI_3010G228800</name>
</gene>
<evidence type="ECO:0000256" key="19">
    <source>
        <dbReference type="ARBA" id="ARBA00023180"/>
    </source>
</evidence>
<comment type="similarity">
    <text evidence="3">Belongs to the protein kinase superfamily. Ser/Thr protein kinase family.</text>
</comment>
<dbReference type="Pfam" id="PF23598">
    <property type="entry name" value="LRR_14"/>
    <property type="match status" value="1"/>
</dbReference>
<evidence type="ECO:0000256" key="2">
    <source>
        <dbReference type="ARBA" id="ARBA00004389"/>
    </source>
</evidence>
<reference evidence="29" key="2">
    <citation type="journal article" date="2018" name="Plant J.">
        <title>The Sorghum bicolor reference genome: improved assembly, gene annotations, a transcriptome atlas, and signatures of genome organization.</title>
        <authorList>
            <person name="McCormick R.F."/>
            <person name="Truong S.K."/>
            <person name="Sreedasyam A."/>
            <person name="Jenkins J."/>
            <person name="Shu S."/>
            <person name="Sims D."/>
            <person name="Kennedy M."/>
            <person name="Amirebrahimi M."/>
            <person name="Weers B.D."/>
            <person name="McKinley B."/>
            <person name="Mattison A."/>
            <person name="Morishige D.T."/>
            <person name="Grimwood J."/>
            <person name="Schmutz J."/>
            <person name="Mullet J.E."/>
        </authorList>
    </citation>
    <scope>NUCLEOTIDE SEQUENCE [LARGE SCALE GENOMIC DNA]</scope>
    <source>
        <strain evidence="29">cv. BTx623</strain>
    </source>
</reference>
<dbReference type="Pfam" id="PF13855">
    <property type="entry name" value="LRR_8"/>
    <property type="match status" value="1"/>
</dbReference>
<accession>A0A194YKW5</accession>
<feature type="binding site" evidence="25">
    <location>
        <position position="811"/>
    </location>
    <ligand>
        <name>ATP</name>
        <dbReference type="ChEBI" id="CHEBI:30616"/>
    </ligand>
</feature>
<organism evidence="28 29">
    <name type="scientific">Sorghum bicolor</name>
    <name type="common">Sorghum</name>
    <name type="synonym">Sorghum vulgare</name>
    <dbReference type="NCBI Taxonomy" id="4558"/>
    <lineage>
        <taxon>Eukaryota</taxon>
        <taxon>Viridiplantae</taxon>
        <taxon>Streptophyta</taxon>
        <taxon>Embryophyta</taxon>
        <taxon>Tracheophyta</taxon>
        <taxon>Spermatophyta</taxon>
        <taxon>Magnoliopsida</taxon>
        <taxon>Liliopsida</taxon>
        <taxon>Poales</taxon>
        <taxon>Poaceae</taxon>
        <taxon>PACMAD clade</taxon>
        <taxon>Panicoideae</taxon>
        <taxon>Andropogonodae</taxon>
        <taxon>Andropogoneae</taxon>
        <taxon>Sorghinae</taxon>
        <taxon>Sorghum</taxon>
    </lineage>
</organism>
<evidence type="ECO:0000256" key="14">
    <source>
        <dbReference type="ARBA" id="ARBA00022777"/>
    </source>
</evidence>
<dbReference type="InterPro" id="IPR017441">
    <property type="entry name" value="Protein_kinase_ATP_BS"/>
</dbReference>
<dbReference type="Pfam" id="PF08263">
    <property type="entry name" value="LRRNT_2"/>
    <property type="match status" value="1"/>
</dbReference>
<dbReference type="Gene3D" id="1.10.510.10">
    <property type="entry name" value="Transferase(Phosphotransferase) domain 1"/>
    <property type="match status" value="1"/>
</dbReference>
<name>A0A194YKW5_SORBI</name>
<keyword evidence="17 26" id="KW-0472">Membrane</keyword>
<dbReference type="Gene3D" id="3.30.200.20">
    <property type="entry name" value="Phosphorylase Kinase, domain 1"/>
    <property type="match status" value="1"/>
</dbReference>
<dbReference type="PANTHER" id="PTHR27008:SF538">
    <property type="entry name" value="PROTEIN KINASE DOMAIN-CONTAINING PROTEIN"/>
    <property type="match status" value="1"/>
</dbReference>
<keyword evidence="5" id="KW-1003">Cell membrane</keyword>
<reference evidence="28 29" key="1">
    <citation type="journal article" date="2009" name="Nature">
        <title>The Sorghum bicolor genome and the diversification of grasses.</title>
        <authorList>
            <person name="Paterson A.H."/>
            <person name="Bowers J.E."/>
            <person name="Bruggmann R."/>
            <person name="Dubchak I."/>
            <person name="Grimwood J."/>
            <person name="Gundlach H."/>
            <person name="Haberer G."/>
            <person name="Hellsten U."/>
            <person name="Mitros T."/>
            <person name="Poliakov A."/>
            <person name="Schmutz J."/>
            <person name="Spannagl M."/>
            <person name="Tang H."/>
            <person name="Wang X."/>
            <person name="Wicker T."/>
            <person name="Bharti A.K."/>
            <person name="Chapman J."/>
            <person name="Feltus F.A."/>
            <person name="Gowik U."/>
            <person name="Grigoriev I.V."/>
            <person name="Lyons E."/>
            <person name="Maher C.A."/>
            <person name="Martis M."/>
            <person name="Narechania A."/>
            <person name="Otillar R.P."/>
            <person name="Penning B.W."/>
            <person name="Salamov A.A."/>
            <person name="Wang Y."/>
            <person name="Zhang L."/>
            <person name="Carpita N.C."/>
            <person name="Freeling M."/>
            <person name="Gingle A.R."/>
            <person name="Hash C.T."/>
            <person name="Keller B."/>
            <person name="Klein P."/>
            <person name="Kresovich S."/>
            <person name="McCann M.C."/>
            <person name="Ming R."/>
            <person name="Peterson D.G."/>
            <person name="Mehboob-ur-Rahman"/>
            <person name="Ware D."/>
            <person name="Westhoff P."/>
            <person name="Mayer K.F."/>
            <person name="Messing J."/>
            <person name="Rokhsar D.S."/>
        </authorList>
    </citation>
    <scope>NUCLEOTIDE SEQUENCE [LARGE SCALE GENOMIC DNA]</scope>
    <source>
        <strain evidence="29">cv. BTx623</strain>
    </source>
</reference>
<evidence type="ECO:0000256" key="10">
    <source>
        <dbReference type="ARBA" id="ARBA00022692"/>
    </source>
</evidence>